<name>I0IAV2_PHYMF</name>
<keyword evidence="3 11" id="KW-0808">Transferase</keyword>
<dbReference type="InterPro" id="IPR023030">
    <property type="entry name" value="Bifunc_HldE"/>
</dbReference>
<dbReference type="AlphaFoldDB" id="I0IAV2"/>
<keyword evidence="5 11" id="KW-0547">Nucleotide-binding</keyword>
<dbReference type="HAMAP" id="MF_01603">
    <property type="entry name" value="HldE"/>
    <property type="match status" value="1"/>
</dbReference>
<feature type="binding site" evidence="11">
    <location>
        <begin position="212"/>
        <end position="215"/>
    </location>
    <ligand>
        <name>ATP</name>
        <dbReference type="ChEBI" id="CHEBI:30616"/>
    </ligand>
</feature>
<keyword evidence="8 11" id="KW-0511">Multifunctional enzyme</keyword>
<dbReference type="Gene3D" id="3.40.1190.20">
    <property type="match status" value="1"/>
</dbReference>
<dbReference type="CDD" id="cd01172">
    <property type="entry name" value="RfaE_like"/>
    <property type="match status" value="1"/>
</dbReference>
<dbReference type="Gene3D" id="3.40.50.620">
    <property type="entry name" value="HUPs"/>
    <property type="match status" value="1"/>
</dbReference>
<dbReference type="Pfam" id="PF00294">
    <property type="entry name" value="PfkB"/>
    <property type="match status" value="1"/>
</dbReference>
<keyword evidence="15" id="KW-1185">Reference proteome</keyword>
<accession>I0IAV2</accession>
<dbReference type="GO" id="GO:0016773">
    <property type="term" value="F:phosphotransferase activity, alcohol group as acceptor"/>
    <property type="evidence" value="ECO:0007669"/>
    <property type="project" value="InterPro"/>
</dbReference>
<evidence type="ECO:0000313" key="15">
    <source>
        <dbReference type="Proteomes" id="UP000007881"/>
    </source>
</evidence>
<sequence>MPTATPLLTLLNGWSPPTVVVVGDFMLDRYLFGNADRLAPDAPVPVLDVQRTDDRPGGASNVCVCLAALRARVRAVGIAGDDEPGRALRAALQTAGVETAGLAADGDRPTTVKQNLVGLAQHRHPQKMFRLDFEDRTPLPGAAVERMLAAVDEAIDGAQAVILEDYHKGVCTPELCRGVIERAHAAGLPVLVDPAAIADYGRYAGADAITPNRTEAERATGLSADDPSAMAARLQAEHGFGHVVLTLDRHGALLRSPDGVEETLPTRARSVYDVTGAGDVVLATLAAAVAQGAAYADGVRLANLAAGLEVERSGVVPIPLEELYLEAMEEAAADRGKVRTLQELVPELAAHRHRGRTVAFTNGCFDVLHAGHVGYLRSAAATADLLVVGVNDDQSIRRLKGPERPVNPLEDRLRVLSELACVRYVVPFATDTPLSLIEAVQPSVLVKGADYTRDTVVGASFVEARGGRVELVPLVEGRSTTNILRRIGGG</sequence>
<keyword evidence="4 11" id="KW-0548">Nucleotidyltransferase</keyword>
<dbReference type="InterPro" id="IPR011913">
    <property type="entry name" value="RfaE_dom_I"/>
</dbReference>
<evidence type="ECO:0000256" key="5">
    <source>
        <dbReference type="ARBA" id="ARBA00022741"/>
    </source>
</evidence>
<dbReference type="GO" id="GO:0097171">
    <property type="term" value="P:ADP-L-glycero-beta-D-manno-heptose biosynthetic process"/>
    <property type="evidence" value="ECO:0007669"/>
    <property type="project" value="UniProtKB-UniPathway"/>
</dbReference>
<dbReference type="InterPro" id="IPR004821">
    <property type="entry name" value="Cyt_trans-like"/>
</dbReference>
<protein>
    <recommendedName>
        <fullName evidence="11">Bifunctional protein HldE</fullName>
    </recommendedName>
    <domain>
        <recommendedName>
            <fullName evidence="11">D-beta-D-heptose 7-phosphate kinase</fullName>
            <ecNumber evidence="11">2.7.1.167</ecNumber>
        </recommendedName>
        <alternativeName>
            <fullName evidence="11">D-beta-D-heptose 7-phosphotransferase</fullName>
        </alternativeName>
        <alternativeName>
            <fullName evidence="11">D-glycero-beta-D-manno-heptose-7-phosphate kinase</fullName>
        </alternativeName>
    </domain>
    <domain>
        <recommendedName>
            <fullName evidence="11">D-beta-D-heptose 1-phosphate adenylyltransferase</fullName>
            <ecNumber evidence="11">2.7.7.70</ecNumber>
        </recommendedName>
        <alternativeName>
            <fullName evidence="11">D-glycero-beta-D-manno-heptose 1-phosphate adenylyltransferase</fullName>
        </alternativeName>
    </domain>
</protein>
<feature type="region of interest" description="Cytidylyltransferase" evidence="11">
    <location>
        <begin position="360"/>
        <end position="490"/>
    </location>
</feature>
<dbReference type="PANTHER" id="PTHR46969">
    <property type="entry name" value="BIFUNCTIONAL PROTEIN HLDE"/>
    <property type="match status" value="1"/>
</dbReference>
<evidence type="ECO:0000256" key="7">
    <source>
        <dbReference type="ARBA" id="ARBA00022840"/>
    </source>
</evidence>
<evidence type="ECO:0000256" key="4">
    <source>
        <dbReference type="ARBA" id="ARBA00022695"/>
    </source>
</evidence>
<dbReference type="EMBL" id="AP012338">
    <property type="protein sequence ID" value="BAM02390.1"/>
    <property type="molecule type" value="Genomic_DNA"/>
</dbReference>
<dbReference type="InterPro" id="IPR014729">
    <property type="entry name" value="Rossmann-like_a/b/a_fold"/>
</dbReference>
<evidence type="ECO:0000256" key="1">
    <source>
        <dbReference type="ARBA" id="ARBA00002319"/>
    </source>
</evidence>
<evidence type="ECO:0000256" key="8">
    <source>
        <dbReference type="ARBA" id="ARBA00023268"/>
    </source>
</evidence>
<dbReference type="PATRIC" id="fig|1142394.8.peg.235"/>
<comment type="pathway">
    <text evidence="11">Nucleotide-sugar biosynthesis; ADP-L-glycero-beta-D-manno-heptose biosynthesis; ADP-L-glycero-beta-D-manno-heptose from D-glycero-beta-D-manno-heptose 7-phosphate: step 1/4.</text>
</comment>
<comment type="function">
    <text evidence="2 11">Catalyzes the ADP transfer from ATP to D-glycero-beta-D-manno-heptose 1-phosphate, yielding ADP-D-glycero-beta-D-manno-heptose.</text>
</comment>
<comment type="pathway">
    <text evidence="11">Nucleotide-sugar biosynthesis; ADP-L-glycero-beta-D-manno-heptose biosynthesis; ADP-L-glycero-beta-D-manno-heptose from D-glycero-beta-D-manno-heptose 7-phosphate: step 3/4.</text>
</comment>
<comment type="catalytic activity">
    <reaction evidence="11">
        <text>D-glycero-beta-D-manno-heptose 7-phosphate + ATP = D-glycero-beta-D-manno-heptose 1,7-bisphosphate + ADP + H(+)</text>
        <dbReference type="Rhea" id="RHEA:27473"/>
        <dbReference type="ChEBI" id="CHEBI:15378"/>
        <dbReference type="ChEBI" id="CHEBI:30616"/>
        <dbReference type="ChEBI" id="CHEBI:60204"/>
        <dbReference type="ChEBI" id="CHEBI:60208"/>
        <dbReference type="ChEBI" id="CHEBI:456216"/>
        <dbReference type="EC" id="2.7.1.167"/>
    </reaction>
</comment>
<keyword evidence="6 11" id="KW-0418">Kinase</keyword>
<comment type="function">
    <text evidence="1 11">Catalyzes the phosphorylation of D-glycero-D-manno-heptose 7-phosphate at the C-1 position to selectively form D-glycero-beta-D-manno-heptose-1,7-bisphosphate.</text>
</comment>
<dbReference type="Proteomes" id="UP000007881">
    <property type="component" value="Chromosome"/>
</dbReference>
<dbReference type="InterPro" id="IPR011611">
    <property type="entry name" value="PfkB_dom"/>
</dbReference>
<dbReference type="EC" id="2.7.7.70" evidence="11"/>
<dbReference type="eggNOG" id="COG0615">
    <property type="taxonomic scope" value="Bacteria"/>
</dbReference>
<comment type="similarity">
    <text evidence="11">In the C-terminal section; belongs to the cytidylyltransferase family.</text>
</comment>
<dbReference type="UniPathway" id="UPA00356">
    <property type="reaction ID" value="UER00437"/>
</dbReference>
<dbReference type="InterPro" id="IPR011914">
    <property type="entry name" value="RfaE_dom_II"/>
</dbReference>
<dbReference type="PANTHER" id="PTHR46969:SF1">
    <property type="entry name" value="BIFUNCTIONAL PROTEIN HLDE"/>
    <property type="match status" value="1"/>
</dbReference>
<keyword evidence="9 11" id="KW-0119">Carbohydrate metabolism</keyword>
<dbReference type="Pfam" id="PF01467">
    <property type="entry name" value="CTP_transf_like"/>
    <property type="match status" value="1"/>
</dbReference>
<dbReference type="NCBIfam" id="TIGR02199">
    <property type="entry name" value="rfaE_dom_II"/>
    <property type="match status" value="1"/>
</dbReference>
<evidence type="ECO:0000256" key="2">
    <source>
        <dbReference type="ARBA" id="ARBA00003753"/>
    </source>
</evidence>
<feature type="domain" description="Cytidyltransferase-like" evidence="13">
    <location>
        <begin position="360"/>
        <end position="455"/>
    </location>
</feature>
<dbReference type="GO" id="GO:0005524">
    <property type="term" value="F:ATP binding"/>
    <property type="evidence" value="ECO:0007669"/>
    <property type="project" value="UniProtKB-UniRule"/>
</dbReference>
<dbReference type="GO" id="GO:0033785">
    <property type="term" value="F:heptose 7-phosphate kinase activity"/>
    <property type="evidence" value="ECO:0007669"/>
    <property type="project" value="UniProtKB-UniRule"/>
</dbReference>
<evidence type="ECO:0000256" key="10">
    <source>
        <dbReference type="ARBA" id="ARBA00047428"/>
    </source>
</evidence>
<evidence type="ECO:0000259" key="12">
    <source>
        <dbReference type="Pfam" id="PF00294"/>
    </source>
</evidence>
<dbReference type="SUPFAM" id="SSF52374">
    <property type="entry name" value="Nucleotidylyl transferase"/>
    <property type="match status" value="1"/>
</dbReference>
<dbReference type="NCBIfam" id="TIGR00125">
    <property type="entry name" value="cyt_tran_rel"/>
    <property type="match status" value="1"/>
</dbReference>
<gene>
    <name evidence="11 14" type="primary">hldE</name>
    <name evidence="14" type="ordered locus">PSMK_02310</name>
</gene>
<evidence type="ECO:0000256" key="6">
    <source>
        <dbReference type="ARBA" id="ARBA00022777"/>
    </source>
</evidence>
<comment type="subunit">
    <text evidence="11">Homodimer.</text>
</comment>
<dbReference type="eggNOG" id="COG2870">
    <property type="taxonomic scope" value="Bacteria"/>
</dbReference>
<keyword evidence="7 11" id="KW-0067">ATP-binding</keyword>
<dbReference type="OrthoDB" id="9802794at2"/>
<dbReference type="SUPFAM" id="SSF53613">
    <property type="entry name" value="Ribokinase-like"/>
    <property type="match status" value="1"/>
</dbReference>
<dbReference type="HOGENOM" id="CLU_021150_2_1_0"/>
<dbReference type="RefSeq" id="WP_014435610.1">
    <property type="nucleotide sequence ID" value="NC_017080.1"/>
</dbReference>
<proteinExistence type="inferred from homology"/>
<comment type="catalytic activity">
    <reaction evidence="10 11">
        <text>D-glycero-beta-D-manno-heptose 1-phosphate + ATP + H(+) = ADP-D-glycero-beta-D-manno-heptose + diphosphate</text>
        <dbReference type="Rhea" id="RHEA:27465"/>
        <dbReference type="ChEBI" id="CHEBI:15378"/>
        <dbReference type="ChEBI" id="CHEBI:30616"/>
        <dbReference type="ChEBI" id="CHEBI:33019"/>
        <dbReference type="ChEBI" id="CHEBI:59967"/>
        <dbReference type="ChEBI" id="CHEBI:61593"/>
        <dbReference type="EC" id="2.7.7.70"/>
    </reaction>
</comment>
<dbReference type="KEGG" id="phm:PSMK_02310"/>
<organism evidence="14 15">
    <name type="scientific">Phycisphaera mikurensis (strain NBRC 102666 / KCTC 22515 / FYK2301M01)</name>
    <dbReference type="NCBI Taxonomy" id="1142394"/>
    <lineage>
        <taxon>Bacteria</taxon>
        <taxon>Pseudomonadati</taxon>
        <taxon>Planctomycetota</taxon>
        <taxon>Phycisphaerae</taxon>
        <taxon>Phycisphaerales</taxon>
        <taxon>Phycisphaeraceae</taxon>
        <taxon>Phycisphaera</taxon>
    </lineage>
</organism>
<dbReference type="InterPro" id="IPR029056">
    <property type="entry name" value="Ribokinase-like"/>
</dbReference>
<evidence type="ECO:0000256" key="9">
    <source>
        <dbReference type="ARBA" id="ARBA00023277"/>
    </source>
</evidence>
<dbReference type="GO" id="GO:0005829">
    <property type="term" value="C:cytosol"/>
    <property type="evidence" value="ECO:0007669"/>
    <property type="project" value="TreeGrafter"/>
</dbReference>
<feature type="region of interest" description="Ribokinase" evidence="11">
    <location>
        <begin position="1"/>
        <end position="331"/>
    </location>
</feature>
<feature type="active site" evidence="11">
    <location>
        <position position="279"/>
    </location>
</feature>
<evidence type="ECO:0000259" key="13">
    <source>
        <dbReference type="Pfam" id="PF01467"/>
    </source>
</evidence>
<dbReference type="EC" id="2.7.1.167" evidence="11"/>
<dbReference type="GO" id="GO:0033786">
    <property type="term" value="F:heptose-1-phosphate adenylyltransferase activity"/>
    <property type="evidence" value="ECO:0007669"/>
    <property type="project" value="UniProtKB-UniRule"/>
</dbReference>
<comment type="similarity">
    <text evidence="11">In the N-terminal section; belongs to the carbohydrate kinase PfkB family.</text>
</comment>
<feature type="domain" description="Carbohydrate kinase PfkB" evidence="12">
    <location>
        <begin position="19"/>
        <end position="316"/>
    </location>
</feature>
<evidence type="ECO:0000256" key="3">
    <source>
        <dbReference type="ARBA" id="ARBA00022679"/>
    </source>
</evidence>
<dbReference type="STRING" id="1142394.PSMK_02310"/>
<evidence type="ECO:0000313" key="14">
    <source>
        <dbReference type="EMBL" id="BAM02390.1"/>
    </source>
</evidence>
<reference evidence="14 15" key="1">
    <citation type="submission" date="2012-02" db="EMBL/GenBank/DDBJ databases">
        <title>Complete genome sequence of Phycisphaera mikurensis NBRC 102666.</title>
        <authorList>
            <person name="Ankai A."/>
            <person name="Hosoyama A."/>
            <person name="Terui Y."/>
            <person name="Sekine M."/>
            <person name="Fukai R."/>
            <person name="Kato Y."/>
            <person name="Nakamura S."/>
            <person name="Yamada-Narita S."/>
            <person name="Kawakoshi A."/>
            <person name="Fukunaga Y."/>
            <person name="Yamazaki S."/>
            <person name="Fujita N."/>
        </authorList>
    </citation>
    <scope>NUCLEOTIDE SEQUENCE [LARGE SCALE GENOMIC DNA]</scope>
    <source>
        <strain evidence="15">NBRC 102666 / KCTC 22515 / FYK2301M01</strain>
    </source>
</reference>
<evidence type="ECO:0000256" key="11">
    <source>
        <dbReference type="HAMAP-Rule" id="MF_01603"/>
    </source>
</evidence>